<dbReference type="EMBL" id="CAJVQC010000407">
    <property type="protein sequence ID" value="CAG8469658.1"/>
    <property type="molecule type" value="Genomic_DNA"/>
</dbReference>
<comment type="caution">
    <text evidence="1">The sequence shown here is derived from an EMBL/GenBank/DDBJ whole genome shotgun (WGS) entry which is preliminary data.</text>
</comment>
<organism evidence="1 2">
    <name type="scientific">Racocetra persica</name>
    <dbReference type="NCBI Taxonomy" id="160502"/>
    <lineage>
        <taxon>Eukaryota</taxon>
        <taxon>Fungi</taxon>
        <taxon>Fungi incertae sedis</taxon>
        <taxon>Mucoromycota</taxon>
        <taxon>Glomeromycotina</taxon>
        <taxon>Glomeromycetes</taxon>
        <taxon>Diversisporales</taxon>
        <taxon>Gigasporaceae</taxon>
        <taxon>Racocetra</taxon>
    </lineage>
</organism>
<keyword evidence="2" id="KW-1185">Reference proteome</keyword>
<dbReference type="Proteomes" id="UP000789920">
    <property type="component" value="Unassembled WGS sequence"/>
</dbReference>
<sequence length="50" mass="5884">MKLFLESFEISETLQIAITQVALTYKDHRSKIIFTRVKQIRDTIRSTSII</sequence>
<proteinExistence type="predicted"/>
<evidence type="ECO:0000313" key="2">
    <source>
        <dbReference type="Proteomes" id="UP000789920"/>
    </source>
</evidence>
<gene>
    <name evidence="1" type="ORF">RPERSI_LOCUS520</name>
</gene>
<name>A0ACA9KFZ9_9GLOM</name>
<evidence type="ECO:0000313" key="1">
    <source>
        <dbReference type="EMBL" id="CAG8469658.1"/>
    </source>
</evidence>
<protein>
    <submittedName>
        <fullName evidence="1">12802_t:CDS:1</fullName>
    </submittedName>
</protein>
<reference evidence="1" key="1">
    <citation type="submission" date="2021-06" db="EMBL/GenBank/DDBJ databases">
        <authorList>
            <person name="Kallberg Y."/>
            <person name="Tangrot J."/>
            <person name="Rosling A."/>
        </authorList>
    </citation>
    <scope>NUCLEOTIDE SEQUENCE</scope>
    <source>
        <strain evidence="1">MA461A</strain>
    </source>
</reference>
<accession>A0ACA9KFZ9</accession>